<dbReference type="Gene3D" id="1.10.10.10">
    <property type="entry name" value="Winged helix-like DNA-binding domain superfamily/Winged helix DNA-binding domain"/>
    <property type="match status" value="1"/>
</dbReference>
<dbReference type="InterPro" id="IPR050239">
    <property type="entry name" value="Sigma-70_RNA_pol_init_factors"/>
</dbReference>
<evidence type="ECO:0000256" key="3">
    <source>
        <dbReference type="ARBA" id="ARBA00023125"/>
    </source>
</evidence>
<evidence type="ECO:0000313" key="6">
    <source>
        <dbReference type="EMBL" id="QDU71812.1"/>
    </source>
</evidence>
<dbReference type="EMBL" id="CP036280">
    <property type="protein sequence ID" value="QDU71812.1"/>
    <property type="molecule type" value="Genomic_DNA"/>
</dbReference>
<organism evidence="6 7">
    <name type="scientific">Mucisphaera calidilacus</name>
    <dbReference type="NCBI Taxonomy" id="2527982"/>
    <lineage>
        <taxon>Bacteria</taxon>
        <taxon>Pseudomonadati</taxon>
        <taxon>Planctomycetota</taxon>
        <taxon>Phycisphaerae</taxon>
        <taxon>Phycisphaerales</taxon>
        <taxon>Phycisphaeraceae</taxon>
        <taxon>Mucisphaera</taxon>
    </lineage>
</organism>
<dbReference type="Gene3D" id="1.20.120.1810">
    <property type="match status" value="1"/>
</dbReference>
<dbReference type="PANTHER" id="PTHR30603">
    <property type="entry name" value="RNA POLYMERASE SIGMA FACTOR RPO"/>
    <property type="match status" value="1"/>
</dbReference>
<dbReference type="Pfam" id="PF04545">
    <property type="entry name" value="Sigma70_r4"/>
    <property type="match status" value="1"/>
</dbReference>
<evidence type="ECO:0000256" key="2">
    <source>
        <dbReference type="ARBA" id="ARBA00023082"/>
    </source>
</evidence>
<dbReference type="SUPFAM" id="SSF88946">
    <property type="entry name" value="Sigma2 domain of RNA polymerase sigma factors"/>
    <property type="match status" value="1"/>
</dbReference>
<keyword evidence="3" id="KW-0238">DNA-binding</keyword>
<keyword evidence="4" id="KW-0804">Transcription</keyword>
<name>A0A518BXW3_9BACT</name>
<proteinExistence type="predicted"/>
<dbReference type="SUPFAM" id="SSF88659">
    <property type="entry name" value="Sigma3 and sigma4 domains of RNA polymerase sigma factors"/>
    <property type="match status" value="1"/>
</dbReference>
<protein>
    <submittedName>
        <fullName evidence="6">RNA polymerase sigma factor SigA</fullName>
    </submittedName>
</protein>
<reference evidence="6 7" key="1">
    <citation type="submission" date="2019-02" db="EMBL/GenBank/DDBJ databases">
        <title>Deep-cultivation of Planctomycetes and their phenomic and genomic characterization uncovers novel biology.</title>
        <authorList>
            <person name="Wiegand S."/>
            <person name="Jogler M."/>
            <person name="Boedeker C."/>
            <person name="Pinto D."/>
            <person name="Vollmers J."/>
            <person name="Rivas-Marin E."/>
            <person name="Kohn T."/>
            <person name="Peeters S.H."/>
            <person name="Heuer A."/>
            <person name="Rast P."/>
            <person name="Oberbeckmann S."/>
            <person name="Bunk B."/>
            <person name="Jeske O."/>
            <person name="Meyerdierks A."/>
            <person name="Storesund J.E."/>
            <person name="Kallscheuer N."/>
            <person name="Luecker S."/>
            <person name="Lage O.M."/>
            <person name="Pohl T."/>
            <person name="Merkel B.J."/>
            <person name="Hornburger P."/>
            <person name="Mueller R.-W."/>
            <person name="Bruemmer F."/>
            <person name="Labrenz M."/>
            <person name="Spormann A.M."/>
            <person name="Op den Camp H."/>
            <person name="Overmann J."/>
            <person name="Amann R."/>
            <person name="Jetten M.S.M."/>
            <person name="Mascher T."/>
            <person name="Medema M.H."/>
            <person name="Devos D.P."/>
            <person name="Kaster A.-K."/>
            <person name="Ovreas L."/>
            <person name="Rohde M."/>
            <person name="Galperin M.Y."/>
            <person name="Jogler C."/>
        </authorList>
    </citation>
    <scope>NUCLEOTIDE SEQUENCE [LARGE SCALE GENOMIC DNA]</scope>
    <source>
        <strain evidence="6 7">Pan265</strain>
    </source>
</reference>
<keyword evidence="2" id="KW-0731">Sigma factor</keyword>
<dbReference type="AlphaFoldDB" id="A0A518BXW3"/>
<evidence type="ECO:0000313" key="7">
    <source>
        <dbReference type="Proteomes" id="UP000320386"/>
    </source>
</evidence>
<dbReference type="KEGG" id="mcad:Pan265_16650"/>
<dbReference type="PANTHER" id="PTHR30603:SF60">
    <property type="entry name" value="RNA POLYMERASE SIGMA FACTOR RPOD"/>
    <property type="match status" value="1"/>
</dbReference>
<evidence type="ECO:0000256" key="1">
    <source>
        <dbReference type="ARBA" id="ARBA00023015"/>
    </source>
</evidence>
<dbReference type="InterPro" id="IPR036388">
    <property type="entry name" value="WH-like_DNA-bd_sf"/>
</dbReference>
<dbReference type="InterPro" id="IPR007627">
    <property type="entry name" value="RNA_pol_sigma70_r2"/>
</dbReference>
<dbReference type="GO" id="GO:0003677">
    <property type="term" value="F:DNA binding"/>
    <property type="evidence" value="ECO:0007669"/>
    <property type="project" value="UniProtKB-KW"/>
</dbReference>
<dbReference type="PRINTS" id="PR00046">
    <property type="entry name" value="SIGMA70FCT"/>
</dbReference>
<keyword evidence="1" id="KW-0805">Transcription regulation</keyword>
<accession>A0A518BXW3</accession>
<dbReference type="Pfam" id="PF04542">
    <property type="entry name" value="Sigma70_r2"/>
    <property type="match status" value="1"/>
</dbReference>
<dbReference type="InterPro" id="IPR013324">
    <property type="entry name" value="RNA_pol_sigma_r3/r4-like"/>
</dbReference>
<dbReference type="Proteomes" id="UP000320386">
    <property type="component" value="Chromosome"/>
</dbReference>
<dbReference type="InterPro" id="IPR014284">
    <property type="entry name" value="RNA_pol_sigma-70_dom"/>
</dbReference>
<dbReference type="InterPro" id="IPR000943">
    <property type="entry name" value="RNA_pol_sigma70"/>
</dbReference>
<dbReference type="GO" id="GO:0006352">
    <property type="term" value="P:DNA-templated transcription initiation"/>
    <property type="evidence" value="ECO:0007669"/>
    <property type="project" value="InterPro"/>
</dbReference>
<dbReference type="RefSeq" id="WP_236254281.1">
    <property type="nucleotide sequence ID" value="NZ_CP036280.1"/>
</dbReference>
<dbReference type="NCBIfam" id="TIGR02937">
    <property type="entry name" value="sigma70-ECF"/>
    <property type="match status" value="1"/>
</dbReference>
<dbReference type="InterPro" id="IPR007630">
    <property type="entry name" value="RNA_pol_sigma70_r4"/>
</dbReference>
<gene>
    <name evidence="6" type="primary">sigA_1</name>
    <name evidence="6" type="ORF">Pan265_16650</name>
</gene>
<dbReference type="PROSITE" id="PS00716">
    <property type="entry name" value="SIGMA70_2"/>
    <property type="match status" value="1"/>
</dbReference>
<dbReference type="GO" id="GO:0016987">
    <property type="term" value="F:sigma factor activity"/>
    <property type="evidence" value="ECO:0007669"/>
    <property type="project" value="UniProtKB-KW"/>
</dbReference>
<feature type="domain" description="RNA polymerase sigma-70" evidence="5">
    <location>
        <begin position="289"/>
        <end position="315"/>
    </location>
</feature>
<sequence length="325" mass="37722">MAAAFSLTSEPKSKRRSGSLLTRVQRETLASLLELEVYDYMDHELFHEPPARAEKLIYRDAVEVPEPDTRWYAPMIDDVLGVHANPVTGGTVLLTAKQEQALFLQFNYARYRASKLHDRLRRQRKLNEDMAVRFLRWHERAEAYREQVANTNLALVLAMAKRVKLTDLEFADLVSEGNMALMRAVDKFDASRGFKFSTYACRAILKAFSRAGQKQTRHKRMFPAAYDPKFERSDFMEKLRETHEEDCIDEVGDLLKTNRAELSDVEKAVLDHRFGLRAETRRPNGRGFTLEQVGKTIGVTKERVRQIQNRALEKLREQMEHDFLN</sequence>
<evidence type="ECO:0000256" key="4">
    <source>
        <dbReference type="ARBA" id="ARBA00023163"/>
    </source>
</evidence>
<dbReference type="InterPro" id="IPR013325">
    <property type="entry name" value="RNA_pol_sigma_r2"/>
</dbReference>
<evidence type="ECO:0000259" key="5">
    <source>
        <dbReference type="PROSITE" id="PS00716"/>
    </source>
</evidence>
<keyword evidence="7" id="KW-1185">Reference proteome</keyword>